<protein>
    <submittedName>
        <fullName evidence="7">Thiol-disulfide isomerase/thioredoxin</fullName>
    </submittedName>
</protein>
<keyword evidence="3" id="KW-0735">Signal-anchor</keyword>
<dbReference type="InterPro" id="IPR013766">
    <property type="entry name" value="Thioredoxin_domain"/>
</dbReference>
<keyword evidence="2" id="KW-0201">Cytochrome c-type biogenesis</keyword>
<evidence type="ECO:0000256" key="4">
    <source>
        <dbReference type="ARBA" id="ARBA00023157"/>
    </source>
</evidence>
<dbReference type="EMBL" id="RJKL01000001">
    <property type="protein sequence ID" value="ROP31514.1"/>
    <property type="molecule type" value="Genomic_DNA"/>
</dbReference>
<dbReference type="SUPFAM" id="SSF52833">
    <property type="entry name" value="Thioredoxin-like"/>
    <property type="match status" value="1"/>
</dbReference>
<dbReference type="GO" id="GO:0016491">
    <property type="term" value="F:oxidoreductase activity"/>
    <property type="evidence" value="ECO:0007669"/>
    <property type="project" value="InterPro"/>
</dbReference>
<dbReference type="GO" id="GO:0016853">
    <property type="term" value="F:isomerase activity"/>
    <property type="evidence" value="ECO:0007669"/>
    <property type="project" value="UniProtKB-KW"/>
</dbReference>
<dbReference type="AlphaFoldDB" id="A0A3N1GMN0"/>
<comment type="caution">
    <text evidence="7">The sequence shown here is derived from an EMBL/GenBank/DDBJ whole genome shotgun (WGS) entry which is preliminary data.</text>
</comment>
<dbReference type="PROSITE" id="PS51352">
    <property type="entry name" value="THIOREDOXIN_2"/>
    <property type="match status" value="1"/>
</dbReference>
<dbReference type="PROSITE" id="PS00194">
    <property type="entry name" value="THIOREDOXIN_1"/>
    <property type="match status" value="1"/>
</dbReference>
<dbReference type="Gene3D" id="3.40.30.10">
    <property type="entry name" value="Glutaredoxin"/>
    <property type="match status" value="1"/>
</dbReference>
<name>A0A3N1GMN0_9ACTN</name>
<dbReference type="InterPro" id="IPR017937">
    <property type="entry name" value="Thioredoxin_CS"/>
</dbReference>
<evidence type="ECO:0000256" key="2">
    <source>
        <dbReference type="ARBA" id="ARBA00022748"/>
    </source>
</evidence>
<accession>A0A3N1GMN0</accession>
<dbReference type="CDD" id="cd02966">
    <property type="entry name" value="TlpA_like_family"/>
    <property type="match status" value="1"/>
</dbReference>
<reference evidence="7 8" key="1">
    <citation type="submission" date="2018-11" db="EMBL/GenBank/DDBJ databases">
        <title>Sequencing the genomes of 1000 actinobacteria strains.</title>
        <authorList>
            <person name="Klenk H.-P."/>
        </authorList>
    </citation>
    <scope>NUCLEOTIDE SEQUENCE [LARGE SCALE GENOMIC DNA]</scope>
    <source>
        <strain evidence="7 8">DSM 43634</strain>
    </source>
</reference>
<feature type="domain" description="Thioredoxin" evidence="6">
    <location>
        <begin position="78"/>
        <end position="206"/>
    </location>
</feature>
<keyword evidence="5" id="KW-0676">Redox-active center</keyword>
<gene>
    <name evidence="7" type="ORF">EDD30_4427</name>
</gene>
<dbReference type="Pfam" id="PF00578">
    <property type="entry name" value="AhpC-TSA"/>
    <property type="match status" value="1"/>
</dbReference>
<keyword evidence="7" id="KW-0413">Isomerase</keyword>
<evidence type="ECO:0000313" key="8">
    <source>
        <dbReference type="Proteomes" id="UP000271683"/>
    </source>
</evidence>
<proteinExistence type="predicted"/>
<dbReference type="InterPro" id="IPR050553">
    <property type="entry name" value="Thioredoxin_ResA/DsbE_sf"/>
</dbReference>
<dbReference type="PANTHER" id="PTHR42852:SF6">
    <property type="entry name" value="THIOL:DISULFIDE INTERCHANGE PROTEIN DSBE"/>
    <property type="match status" value="1"/>
</dbReference>
<sequence length="220" mass="23087">MSSDSLGPGRRVPGAVRRCDTADARRAGPARWFNPSLWLVPSVALLLAACTTSVGTPDPERPSPFADCAILAAASSSPPGSSDLPDVSLPCFTGGAQVRISDLRGPAVINLWGSWCGPCRQELPLMQELADATSGRLRVLGVDTRDDRDAGASFAADHGVTMPTLFDRDQELLSALGRASLPVTVFLDAQGKQFVYTGKALDKLTLGTLVRTHTGVTVTG</sequence>
<evidence type="ECO:0000313" key="7">
    <source>
        <dbReference type="EMBL" id="ROP31514.1"/>
    </source>
</evidence>
<dbReference type="InterPro" id="IPR036249">
    <property type="entry name" value="Thioredoxin-like_sf"/>
</dbReference>
<organism evidence="7 8">
    <name type="scientific">Couchioplanes caeruleus</name>
    <dbReference type="NCBI Taxonomy" id="56438"/>
    <lineage>
        <taxon>Bacteria</taxon>
        <taxon>Bacillati</taxon>
        <taxon>Actinomycetota</taxon>
        <taxon>Actinomycetes</taxon>
        <taxon>Micromonosporales</taxon>
        <taxon>Micromonosporaceae</taxon>
        <taxon>Couchioplanes</taxon>
    </lineage>
</organism>
<evidence type="ECO:0000256" key="1">
    <source>
        <dbReference type="ARBA" id="ARBA00004196"/>
    </source>
</evidence>
<evidence type="ECO:0000259" key="6">
    <source>
        <dbReference type="PROSITE" id="PS51352"/>
    </source>
</evidence>
<dbReference type="PANTHER" id="PTHR42852">
    <property type="entry name" value="THIOL:DISULFIDE INTERCHANGE PROTEIN DSBE"/>
    <property type="match status" value="1"/>
</dbReference>
<evidence type="ECO:0000256" key="3">
    <source>
        <dbReference type="ARBA" id="ARBA00022968"/>
    </source>
</evidence>
<dbReference type="InterPro" id="IPR000866">
    <property type="entry name" value="AhpC/TSA"/>
</dbReference>
<dbReference type="Proteomes" id="UP000271683">
    <property type="component" value="Unassembled WGS sequence"/>
</dbReference>
<dbReference type="GO" id="GO:0017004">
    <property type="term" value="P:cytochrome complex assembly"/>
    <property type="evidence" value="ECO:0007669"/>
    <property type="project" value="UniProtKB-KW"/>
</dbReference>
<evidence type="ECO:0000256" key="5">
    <source>
        <dbReference type="ARBA" id="ARBA00023284"/>
    </source>
</evidence>
<keyword evidence="3" id="KW-0812">Transmembrane</keyword>
<dbReference type="RefSeq" id="WP_244945352.1">
    <property type="nucleotide sequence ID" value="NZ_RJKL01000001.1"/>
</dbReference>
<dbReference type="GO" id="GO:0030313">
    <property type="term" value="C:cell envelope"/>
    <property type="evidence" value="ECO:0007669"/>
    <property type="project" value="UniProtKB-SubCell"/>
</dbReference>
<dbReference type="GO" id="GO:0016209">
    <property type="term" value="F:antioxidant activity"/>
    <property type="evidence" value="ECO:0007669"/>
    <property type="project" value="InterPro"/>
</dbReference>
<keyword evidence="4" id="KW-1015">Disulfide bond</keyword>
<comment type="subcellular location">
    <subcellularLocation>
        <location evidence="1">Cell envelope</location>
    </subcellularLocation>
</comment>